<dbReference type="InterPro" id="IPR017439">
    <property type="entry name" value="Amidohydrolase"/>
</dbReference>
<evidence type="ECO:0000313" key="5">
    <source>
        <dbReference type="EMBL" id="ETT87771.1"/>
    </source>
</evidence>
<dbReference type="NCBIfam" id="TIGR01891">
    <property type="entry name" value="amidohydrolases"/>
    <property type="match status" value="1"/>
</dbReference>
<dbReference type="PANTHER" id="PTHR11014">
    <property type="entry name" value="PEPTIDASE M20 FAMILY MEMBER"/>
    <property type="match status" value="1"/>
</dbReference>
<organism evidence="5 6">
    <name type="scientific">Viridibacillus arenosi FSL R5-213</name>
    <dbReference type="NCBI Taxonomy" id="1227360"/>
    <lineage>
        <taxon>Bacteria</taxon>
        <taxon>Bacillati</taxon>
        <taxon>Bacillota</taxon>
        <taxon>Bacilli</taxon>
        <taxon>Bacillales</taxon>
        <taxon>Caryophanaceae</taxon>
        <taxon>Viridibacillus</taxon>
    </lineage>
</organism>
<dbReference type="GO" id="GO:0016787">
    <property type="term" value="F:hydrolase activity"/>
    <property type="evidence" value="ECO:0007669"/>
    <property type="project" value="UniProtKB-KW"/>
</dbReference>
<evidence type="ECO:0000259" key="4">
    <source>
        <dbReference type="Pfam" id="PF07687"/>
    </source>
</evidence>
<feature type="binding site" evidence="3">
    <location>
        <position position="103"/>
    </location>
    <ligand>
        <name>Mn(2+)</name>
        <dbReference type="ChEBI" id="CHEBI:29035"/>
        <label>2</label>
    </ligand>
</feature>
<comment type="cofactor">
    <cofactor evidence="3">
        <name>Mn(2+)</name>
        <dbReference type="ChEBI" id="CHEBI:29035"/>
    </cofactor>
    <text evidence="3">The Mn(2+) ion enhances activity.</text>
</comment>
<dbReference type="Pfam" id="PF07687">
    <property type="entry name" value="M20_dimer"/>
    <property type="match status" value="1"/>
</dbReference>
<dbReference type="Pfam" id="PF01546">
    <property type="entry name" value="Peptidase_M20"/>
    <property type="match status" value="1"/>
</dbReference>
<feature type="binding site" evidence="3">
    <location>
        <position position="139"/>
    </location>
    <ligand>
        <name>Mn(2+)</name>
        <dbReference type="ChEBI" id="CHEBI:29035"/>
        <label>2</label>
    </ligand>
</feature>
<dbReference type="Proteomes" id="UP000019062">
    <property type="component" value="Unassembled WGS sequence"/>
</dbReference>
<evidence type="ECO:0000256" key="2">
    <source>
        <dbReference type="ARBA" id="ARBA00022801"/>
    </source>
</evidence>
<sequence>MGKNIKEIIASYNDELVAIRRKLHKEPELSWQEFKTTQFVCDYLEQLNIPYRKTEPTGVIADITGGKQGKTVALRADMDALSVYELNRELEYHSQEDGKMHACGHDAHTAMLLIAAKALNEIKDELEGEVRLIFQPAEEVATGAKEMVRQGAVESVDNVFGIHIWSQIPSHKIQCAPGPSFASADLFKVIFKGRGGHAAMPHDTVDAVMIASSFALNVQTVVSRTVNPLRPAVLTIGKMEVGTRFNVIAENAVLEGTVRCFDVETRQHIEAQIHQYAEQIAAIYGGTAEVEYNYGTQAVINDKDSAELARQVIEQSFGEESYYLDDPTMGGEDFSFYLDKVPGCFALVGCGNAEKDSQWAHHHGRFNVDEDTLKVGSELFVQYAVNFLKRNN</sequence>
<keyword evidence="3" id="KW-0479">Metal-binding</keyword>
<dbReference type="InterPro" id="IPR011650">
    <property type="entry name" value="Peptidase_M20_dimer"/>
</dbReference>
<dbReference type="EMBL" id="ASQA01000008">
    <property type="protein sequence ID" value="ETT87771.1"/>
    <property type="molecule type" value="Genomic_DNA"/>
</dbReference>
<protein>
    <recommendedName>
        <fullName evidence="4">Peptidase M20 dimerisation domain-containing protein</fullName>
    </recommendedName>
</protein>
<dbReference type="InterPro" id="IPR002933">
    <property type="entry name" value="Peptidase_M20"/>
</dbReference>
<gene>
    <name evidence="5" type="ORF">C176_02473</name>
</gene>
<dbReference type="Gene3D" id="3.30.70.360">
    <property type="match status" value="1"/>
</dbReference>
<dbReference type="SUPFAM" id="SSF53187">
    <property type="entry name" value="Zn-dependent exopeptidases"/>
    <property type="match status" value="1"/>
</dbReference>
<dbReference type="InterPro" id="IPR036264">
    <property type="entry name" value="Bact_exopeptidase_dim_dom"/>
</dbReference>
<comment type="similarity">
    <text evidence="1">Belongs to the peptidase M20 family.</text>
</comment>
<dbReference type="SUPFAM" id="SSF55031">
    <property type="entry name" value="Bacterial exopeptidase dimerisation domain"/>
    <property type="match status" value="1"/>
</dbReference>
<feature type="binding site" evidence="3">
    <location>
        <position position="362"/>
    </location>
    <ligand>
        <name>Mn(2+)</name>
        <dbReference type="ChEBI" id="CHEBI:29035"/>
        <label>2</label>
    </ligand>
</feature>
<dbReference type="AlphaFoldDB" id="W4F6L6"/>
<keyword evidence="3" id="KW-0464">Manganese</keyword>
<proteinExistence type="inferred from homology"/>
<reference evidence="5 6" key="1">
    <citation type="journal article" date="2014" name="BMC Genomics">
        <title>Genomic comparison of sporeforming bacilli isolated from milk.</title>
        <authorList>
            <person name="Moreno Switt A.I."/>
            <person name="Andrus A.D."/>
            <person name="Ranieri M.L."/>
            <person name="Orsi R.H."/>
            <person name="Ivy R."/>
            <person name="den Bakker H.C."/>
            <person name="Martin N.H."/>
            <person name="Wiedmann M."/>
            <person name="Boor K.J."/>
        </authorList>
    </citation>
    <scope>NUCLEOTIDE SEQUENCE [LARGE SCALE GENOMIC DNA]</scope>
    <source>
        <strain evidence="5 6">FSL R5-213</strain>
    </source>
</reference>
<dbReference type="GO" id="GO:0046872">
    <property type="term" value="F:metal ion binding"/>
    <property type="evidence" value="ECO:0007669"/>
    <property type="project" value="UniProtKB-KW"/>
</dbReference>
<evidence type="ECO:0000256" key="1">
    <source>
        <dbReference type="ARBA" id="ARBA00006153"/>
    </source>
</evidence>
<dbReference type="RefSeq" id="WP_038179550.1">
    <property type="nucleotide sequence ID" value="NZ_ASQA01000008.1"/>
</dbReference>
<evidence type="ECO:0000313" key="6">
    <source>
        <dbReference type="Proteomes" id="UP000019062"/>
    </source>
</evidence>
<evidence type="ECO:0000256" key="3">
    <source>
        <dbReference type="PIRSR" id="PIRSR005962-1"/>
    </source>
</evidence>
<dbReference type="eggNOG" id="COG1473">
    <property type="taxonomic scope" value="Bacteria"/>
</dbReference>
<feature type="binding site" evidence="3">
    <location>
        <position position="105"/>
    </location>
    <ligand>
        <name>Mn(2+)</name>
        <dbReference type="ChEBI" id="CHEBI:29035"/>
        <label>2</label>
    </ligand>
</feature>
<dbReference type="PIRSF" id="PIRSF005962">
    <property type="entry name" value="Pept_M20D_amidohydro"/>
    <property type="match status" value="1"/>
</dbReference>
<dbReference type="FunFam" id="3.30.70.360:FF:000014">
    <property type="entry name" value="N-acyl-L-amino acid amidohydrolase"/>
    <property type="match status" value="1"/>
</dbReference>
<dbReference type="PANTHER" id="PTHR11014:SF63">
    <property type="entry name" value="METALLOPEPTIDASE, PUTATIVE (AFU_ORTHOLOGUE AFUA_6G09600)-RELATED"/>
    <property type="match status" value="1"/>
</dbReference>
<keyword evidence="2" id="KW-0378">Hydrolase</keyword>
<dbReference type="PATRIC" id="fig|1227360.4.peg.494"/>
<feature type="domain" description="Peptidase M20 dimerisation" evidence="4">
    <location>
        <begin position="187"/>
        <end position="282"/>
    </location>
</feature>
<dbReference type="Gene3D" id="3.40.630.10">
    <property type="entry name" value="Zn peptidases"/>
    <property type="match status" value="1"/>
</dbReference>
<feature type="binding site" evidence="3">
    <location>
        <position position="163"/>
    </location>
    <ligand>
        <name>Mn(2+)</name>
        <dbReference type="ChEBI" id="CHEBI:29035"/>
        <label>2</label>
    </ligand>
</feature>
<comment type="caution">
    <text evidence="5">The sequence shown here is derived from an EMBL/GenBank/DDBJ whole genome shotgun (WGS) entry which is preliminary data.</text>
</comment>
<name>W4F6L6_9BACL</name>
<accession>W4F6L6</accession>
<keyword evidence="6" id="KW-1185">Reference proteome</keyword>